<dbReference type="GO" id="GO:0043565">
    <property type="term" value="F:sequence-specific DNA binding"/>
    <property type="evidence" value="ECO:0007669"/>
    <property type="project" value="InterPro"/>
</dbReference>
<dbReference type="GeneID" id="66124341"/>
<keyword evidence="1" id="KW-0479">Metal-binding</keyword>
<proteinExistence type="predicted"/>
<dbReference type="CDD" id="cd00202">
    <property type="entry name" value="ZnF_GATA"/>
    <property type="match status" value="1"/>
</dbReference>
<dbReference type="AlphaFoldDB" id="A0AAN6DJ98"/>
<feature type="region of interest" description="Disordered" evidence="5">
    <location>
        <begin position="280"/>
        <end position="305"/>
    </location>
</feature>
<sequence>MVCAWFLGSHQGCGGLAAAIRFCDGRRGEREWCGLGPGHGLERGRSRGAWNCYGGAATAGNKVDRTRARARGTADCSESAAVANAVHSSTRAELVIRPDQPAAMHKMHGATLKPEAGSRELPSIKDLFPTLEGSSMAPRSQSMAEGVYVAPPVGYGPADFSLERELGKLTKISMEIQQILESSKSIAHVPRELLESGAQQADLLHSIYHSWMRTRDEEAARALPAQHPHSRSSSMQYTFQPTVPVGSGGAPMPLLLNPSRYQNMEEQAARTLSSMIEVSPSQAHCRTPSFPTDDRLTTPPVSPSSFSIRKLKMKKSPTGSNNVTAQLVLEANVDNGNLAEMVTNECLHCQSKETPEWRRGPEGERTLCNACGLFYAKLCKKYGEEKAKDIMKERKIKGSETDRRVSVGF</sequence>
<gene>
    <name evidence="7" type="ORF">KL928_000290</name>
</gene>
<dbReference type="InterPro" id="IPR000679">
    <property type="entry name" value="Znf_GATA"/>
</dbReference>
<dbReference type="PANTHER" id="PTHR45658">
    <property type="entry name" value="GATA TRANSCRIPTION FACTOR"/>
    <property type="match status" value="1"/>
</dbReference>
<evidence type="ECO:0000313" key="8">
    <source>
        <dbReference type="Proteomes" id="UP001196530"/>
    </source>
</evidence>
<reference evidence="7" key="1">
    <citation type="journal article" date="2021" name="G3 (Bethesda)">
        <title>Genomic diversity, chromosomal rearrangements, and interspecies hybridization in the ogataea polymorpha species complex.</title>
        <authorList>
            <person name="Hanson S.J."/>
            <person name="Cinneide E.O."/>
            <person name="Salzberg L.I."/>
            <person name="Wolfe K.H."/>
            <person name="McGowan J."/>
            <person name="Fitzpatrick D.A."/>
            <person name="Matlin K."/>
        </authorList>
    </citation>
    <scope>NUCLEOTIDE SEQUENCE</scope>
    <source>
        <strain evidence="7">61-244</strain>
    </source>
</reference>
<dbReference type="PROSITE" id="PS50114">
    <property type="entry name" value="GATA_ZN_FINGER_2"/>
    <property type="match status" value="1"/>
</dbReference>
<evidence type="ECO:0000256" key="4">
    <source>
        <dbReference type="PROSITE-ProRule" id="PRU00094"/>
    </source>
</evidence>
<protein>
    <recommendedName>
        <fullName evidence="6">GATA-type domain-containing protein</fullName>
    </recommendedName>
</protein>
<dbReference type="GO" id="GO:0006355">
    <property type="term" value="P:regulation of DNA-templated transcription"/>
    <property type="evidence" value="ECO:0007669"/>
    <property type="project" value="InterPro"/>
</dbReference>
<name>A0AAN6DJ98_PICAN</name>
<dbReference type="Pfam" id="PF00320">
    <property type="entry name" value="GATA"/>
    <property type="match status" value="1"/>
</dbReference>
<evidence type="ECO:0000313" key="7">
    <source>
        <dbReference type="EMBL" id="KAG7821815.1"/>
    </source>
</evidence>
<dbReference type="Gene3D" id="3.30.50.10">
    <property type="entry name" value="Erythroid Transcription Factor GATA-1, subunit A"/>
    <property type="match status" value="1"/>
</dbReference>
<comment type="caution">
    <text evidence="7">The sequence shown here is derived from an EMBL/GenBank/DDBJ whole genome shotgun (WGS) entry which is preliminary data.</text>
</comment>
<accession>A0AAN6DJ98</accession>
<evidence type="ECO:0000256" key="2">
    <source>
        <dbReference type="ARBA" id="ARBA00022771"/>
    </source>
</evidence>
<dbReference type="SUPFAM" id="SSF57716">
    <property type="entry name" value="Glucocorticoid receptor-like (DNA-binding domain)"/>
    <property type="match status" value="1"/>
</dbReference>
<dbReference type="PROSITE" id="PS00344">
    <property type="entry name" value="GATA_ZN_FINGER_1"/>
    <property type="match status" value="1"/>
</dbReference>
<dbReference type="Proteomes" id="UP001196530">
    <property type="component" value="Unassembled WGS sequence"/>
</dbReference>
<evidence type="ECO:0000256" key="5">
    <source>
        <dbReference type="SAM" id="MobiDB-lite"/>
    </source>
</evidence>
<evidence type="ECO:0000259" key="6">
    <source>
        <dbReference type="PROSITE" id="PS50114"/>
    </source>
</evidence>
<dbReference type="InterPro" id="IPR013088">
    <property type="entry name" value="Znf_NHR/GATA"/>
</dbReference>
<dbReference type="EMBL" id="JAHLUX010000001">
    <property type="protein sequence ID" value="KAG7821815.1"/>
    <property type="molecule type" value="Genomic_DNA"/>
</dbReference>
<dbReference type="RefSeq" id="XP_043062185.1">
    <property type="nucleotide sequence ID" value="XM_043203427.1"/>
</dbReference>
<evidence type="ECO:0000256" key="1">
    <source>
        <dbReference type="ARBA" id="ARBA00022723"/>
    </source>
</evidence>
<keyword evidence="2 4" id="KW-0863">Zinc-finger</keyword>
<dbReference type="SMART" id="SM00401">
    <property type="entry name" value="ZnF_GATA"/>
    <property type="match status" value="1"/>
</dbReference>
<dbReference type="GO" id="GO:0008270">
    <property type="term" value="F:zinc ion binding"/>
    <property type="evidence" value="ECO:0007669"/>
    <property type="project" value="UniProtKB-KW"/>
</dbReference>
<evidence type="ECO:0000256" key="3">
    <source>
        <dbReference type="ARBA" id="ARBA00022833"/>
    </source>
</evidence>
<organism evidence="7 8">
    <name type="scientific">Pichia angusta</name>
    <name type="common">Yeast</name>
    <name type="synonym">Hansenula polymorpha</name>
    <dbReference type="NCBI Taxonomy" id="870730"/>
    <lineage>
        <taxon>Eukaryota</taxon>
        <taxon>Fungi</taxon>
        <taxon>Dikarya</taxon>
        <taxon>Ascomycota</taxon>
        <taxon>Saccharomycotina</taxon>
        <taxon>Pichiomycetes</taxon>
        <taxon>Pichiales</taxon>
        <taxon>Pichiaceae</taxon>
        <taxon>Ogataea</taxon>
    </lineage>
</organism>
<keyword evidence="3" id="KW-0862">Zinc</keyword>
<dbReference type="InterPro" id="IPR051140">
    <property type="entry name" value="GATA_TF"/>
</dbReference>
<feature type="domain" description="GATA-type" evidence="6">
    <location>
        <begin position="345"/>
        <end position="394"/>
    </location>
</feature>